<dbReference type="InterPro" id="IPR005016">
    <property type="entry name" value="TDE1/TMS"/>
</dbReference>
<feature type="transmembrane region" description="Helical" evidence="6">
    <location>
        <begin position="225"/>
        <end position="246"/>
    </location>
</feature>
<evidence type="ECO:0000256" key="2">
    <source>
        <dbReference type="ARBA" id="ARBA00006665"/>
    </source>
</evidence>
<feature type="transmembrane region" description="Helical" evidence="6">
    <location>
        <begin position="253"/>
        <end position="271"/>
    </location>
</feature>
<dbReference type="GO" id="GO:0016020">
    <property type="term" value="C:membrane"/>
    <property type="evidence" value="ECO:0007669"/>
    <property type="project" value="UniProtKB-SubCell"/>
</dbReference>
<sequence length="434" mass="48802">MCCVPLLCCAGAAICCAGRACCGCLCAPCSKMGVHSKNFAKIGYVIFQFFWIFVSIALLFSAKKLVDILPHFLQCPDQSGDDSACMGPSAIIRMSFVLMCFHVLVLCIIVTRNQCASIFHDGCWGMKFISVLIFFIITMWIPNSFFEGYTQFARIVSIIFLMLQALIMLVVAYKINEVLVGNYERENTSGLGCSGVIIIVLTAIITAGDITWAIFQYIWYHGCGYNNVIITITLVASISFFVLVFFRTREDASILTSSIVVSYLLYLQWSALASNPNEECNPFQESAVNTTMQIIVGLIFTFFSLIIISSSTKKSDATNLTTQMNQPLIEDEEDNHERVDPVVKKDGTQLNHEDLHAFPISSQTIFFQALLVLASIYYAMLLTNWGNPTLFEDTIDFYESNYTSFWIKLVAQWISMAIYLFSMIAPVIFRNREF</sequence>
<protein>
    <submittedName>
        <fullName evidence="8">Membrane protein</fullName>
    </submittedName>
</protein>
<feature type="transmembrane region" description="Helical" evidence="6">
    <location>
        <begin position="153"/>
        <end position="175"/>
    </location>
</feature>
<dbReference type="AlphaFoldDB" id="A0A078AVU7"/>
<keyword evidence="5 6" id="KW-0472">Membrane</keyword>
<evidence type="ECO:0000256" key="6">
    <source>
        <dbReference type="SAM" id="Phobius"/>
    </source>
</evidence>
<feature type="transmembrane region" description="Helical" evidence="6">
    <location>
        <begin position="291"/>
        <end position="308"/>
    </location>
</feature>
<dbReference type="PANTHER" id="PTHR10383:SF9">
    <property type="entry name" value="SERINE INCORPORATOR, ISOFORM F"/>
    <property type="match status" value="1"/>
</dbReference>
<evidence type="ECO:0000256" key="3">
    <source>
        <dbReference type="ARBA" id="ARBA00022692"/>
    </source>
</evidence>
<dbReference type="Pfam" id="PF03348">
    <property type="entry name" value="Serinc"/>
    <property type="match status" value="1"/>
</dbReference>
<evidence type="ECO:0000313" key="9">
    <source>
        <dbReference type="Proteomes" id="UP000039865"/>
    </source>
</evidence>
<organism evidence="8 9">
    <name type="scientific">Stylonychia lemnae</name>
    <name type="common">Ciliate</name>
    <dbReference type="NCBI Taxonomy" id="5949"/>
    <lineage>
        <taxon>Eukaryota</taxon>
        <taxon>Sar</taxon>
        <taxon>Alveolata</taxon>
        <taxon>Ciliophora</taxon>
        <taxon>Intramacronucleata</taxon>
        <taxon>Spirotrichea</taxon>
        <taxon>Stichotrichia</taxon>
        <taxon>Sporadotrichida</taxon>
        <taxon>Oxytrichidae</taxon>
        <taxon>Stylonychinae</taxon>
        <taxon>Stylonychia</taxon>
    </lineage>
</organism>
<keyword evidence="3 6" id="KW-0812">Transmembrane</keyword>
<feature type="transmembrane region" description="Helical" evidence="6">
    <location>
        <begin position="405"/>
        <end position="429"/>
    </location>
</feature>
<proteinExistence type="inferred from homology"/>
<dbReference type="PANTHER" id="PTHR10383">
    <property type="entry name" value="SERINE INCORPORATOR"/>
    <property type="match status" value="1"/>
</dbReference>
<dbReference type="Proteomes" id="UP000039865">
    <property type="component" value="Unassembled WGS sequence"/>
</dbReference>
<dbReference type="InParanoid" id="A0A078AVU7"/>
<keyword evidence="4 6" id="KW-1133">Transmembrane helix</keyword>
<feature type="transmembrane region" description="Helical" evidence="6">
    <location>
        <begin position="42"/>
        <end position="62"/>
    </location>
</feature>
<evidence type="ECO:0000256" key="1">
    <source>
        <dbReference type="ARBA" id="ARBA00004141"/>
    </source>
</evidence>
<gene>
    <name evidence="8" type="primary">Contig11479.g12281</name>
    <name evidence="8" type="ORF">STYLEM_15398</name>
</gene>
<feature type="chain" id="PRO_5001729726" evidence="7">
    <location>
        <begin position="18"/>
        <end position="434"/>
    </location>
</feature>
<keyword evidence="7" id="KW-0732">Signal</keyword>
<evidence type="ECO:0000313" key="8">
    <source>
        <dbReference type="EMBL" id="CDW86304.1"/>
    </source>
</evidence>
<dbReference type="OrthoDB" id="5963193at2759"/>
<evidence type="ECO:0000256" key="5">
    <source>
        <dbReference type="ARBA" id="ARBA00023136"/>
    </source>
</evidence>
<evidence type="ECO:0000256" key="7">
    <source>
        <dbReference type="SAM" id="SignalP"/>
    </source>
</evidence>
<feature type="signal peptide" evidence="7">
    <location>
        <begin position="1"/>
        <end position="17"/>
    </location>
</feature>
<comment type="similarity">
    <text evidence="2">Belongs to the TDE1 family.</text>
</comment>
<evidence type="ECO:0000256" key="4">
    <source>
        <dbReference type="ARBA" id="ARBA00022989"/>
    </source>
</evidence>
<feature type="transmembrane region" description="Helical" evidence="6">
    <location>
        <begin position="365"/>
        <end position="385"/>
    </location>
</feature>
<name>A0A078AVU7_STYLE</name>
<feature type="transmembrane region" description="Helical" evidence="6">
    <location>
        <begin position="196"/>
        <end position="219"/>
    </location>
</feature>
<comment type="subcellular location">
    <subcellularLocation>
        <location evidence="1">Membrane</location>
        <topology evidence="1">Multi-pass membrane protein</topology>
    </subcellularLocation>
</comment>
<reference evidence="8 9" key="1">
    <citation type="submission" date="2014-06" db="EMBL/GenBank/DDBJ databases">
        <authorList>
            <person name="Swart Estienne"/>
        </authorList>
    </citation>
    <scope>NUCLEOTIDE SEQUENCE [LARGE SCALE GENOMIC DNA]</scope>
    <source>
        <strain evidence="8 9">130c</strain>
    </source>
</reference>
<feature type="transmembrane region" description="Helical" evidence="6">
    <location>
        <begin position="90"/>
        <end position="111"/>
    </location>
</feature>
<keyword evidence="9" id="KW-1185">Reference proteome</keyword>
<dbReference type="EMBL" id="CCKQ01014531">
    <property type="protein sequence ID" value="CDW86304.1"/>
    <property type="molecule type" value="Genomic_DNA"/>
</dbReference>
<dbReference type="OMA" id="DKHCNPL"/>
<feature type="transmembrane region" description="Helical" evidence="6">
    <location>
        <begin position="123"/>
        <end position="141"/>
    </location>
</feature>
<accession>A0A078AVU7</accession>